<comment type="caution">
    <text evidence="1">The sequence shown here is derived from an EMBL/GenBank/DDBJ whole genome shotgun (WGS) entry which is preliminary data.</text>
</comment>
<dbReference type="GeneID" id="63806943"/>
<dbReference type="Gene3D" id="3.80.10.10">
    <property type="entry name" value="Ribonuclease Inhibitor"/>
    <property type="match status" value="1"/>
</dbReference>
<dbReference type="EMBL" id="MCFD01000005">
    <property type="protein sequence ID" value="ORX70720.1"/>
    <property type="molecule type" value="Genomic_DNA"/>
</dbReference>
<proteinExistence type="predicted"/>
<dbReference type="InterPro" id="IPR032675">
    <property type="entry name" value="LRR_dom_sf"/>
</dbReference>
<protein>
    <recommendedName>
        <fullName evidence="3">F-box domain-containing protein</fullName>
    </recommendedName>
</protein>
<reference evidence="1 2" key="1">
    <citation type="submission" date="2016-07" db="EMBL/GenBank/DDBJ databases">
        <title>Pervasive Adenine N6-methylation of Active Genes in Fungi.</title>
        <authorList>
            <consortium name="DOE Joint Genome Institute"/>
            <person name="Mondo S.J."/>
            <person name="Dannebaum R.O."/>
            <person name="Kuo R.C."/>
            <person name="Labutti K."/>
            <person name="Haridas S."/>
            <person name="Kuo A."/>
            <person name="Salamov A."/>
            <person name="Ahrendt S.R."/>
            <person name="Lipzen A."/>
            <person name="Sullivan W."/>
            <person name="Andreopoulos W.B."/>
            <person name="Clum A."/>
            <person name="Lindquist E."/>
            <person name="Daum C."/>
            <person name="Ramamoorthy G.K."/>
            <person name="Gryganskyi A."/>
            <person name="Culley D."/>
            <person name="Magnuson J.K."/>
            <person name="James T.Y."/>
            <person name="O'Malley M.A."/>
            <person name="Stajich J.E."/>
            <person name="Spatafora J.W."/>
            <person name="Visel A."/>
            <person name="Grigoriev I.V."/>
        </authorList>
    </citation>
    <scope>NUCLEOTIDE SEQUENCE [LARGE SCALE GENOMIC DNA]</scope>
    <source>
        <strain evidence="1 2">ATCC 12442</strain>
    </source>
</reference>
<name>A0A1Y1WB06_9FUNG</name>
<dbReference type="OrthoDB" id="5569077at2759"/>
<evidence type="ECO:0000313" key="2">
    <source>
        <dbReference type="Proteomes" id="UP000193922"/>
    </source>
</evidence>
<keyword evidence="2" id="KW-1185">Reference proteome</keyword>
<evidence type="ECO:0000313" key="1">
    <source>
        <dbReference type="EMBL" id="ORX70720.1"/>
    </source>
</evidence>
<dbReference type="Proteomes" id="UP000193922">
    <property type="component" value="Unassembled WGS sequence"/>
</dbReference>
<dbReference type="AlphaFoldDB" id="A0A1Y1WB06"/>
<evidence type="ECO:0008006" key="3">
    <source>
        <dbReference type="Google" id="ProtNLM"/>
    </source>
</evidence>
<dbReference type="SUPFAM" id="SSF52047">
    <property type="entry name" value="RNI-like"/>
    <property type="match status" value="1"/>
</dbReference>
<accession>A0A1Y1WB06</accession>
<gene>
    <name evidence="1" type="ORF">DL89DRAFT_292345</name>
</gene>
<organism evidence="1 2">
    <name type="scientific">Linderina pennispora</name>
    <dbReference type="NCBI Taxonomy" id="61395"/>
    <lineage>
        <taxon>Eukaryota</taxon>
        <taxon>Fungi</taxon>
        <taxon>Fungi incertae sedis</taxon>
        <taxon>Zoopagomycota</taxon>
        <taxon>Kickxellomycotina</taxon>
        <taxon>Kickxellomycetes</taxon>
        <taxon>Kickxellales</taxon>
        <taxon>Kickxellaceae</taxon>
        <taxon>Linderina</taxon>
    </lineage>
</organism>
<dbReference type="RefSeq" id="XP_040744299.1">
    <property type="nucleotide sequence ID" value="XM_040890295.1"/>
</dbReference>
<sequence>MRVSLPDELLLRIISTYDRSNGKLRNMPDQIRALQPLSAINQRWRRLTLPLFCKRAFVSIDETEASPVVLRTDSNLGLLLDTEHDDLAREMVIWVTCSMVSLPKIQRLLTKAGFDRTAWLTVRRLEYCNALHDFPEDDEYYAPESVQEFSEFLSLALPSLRDIDYEDMYSQFTYNRFTASPLINEHIGGPTALHSLRTYSDLPPMLSHYQGQPISIQKLDISGINFPRALRLPKILASSLVELDLSSVDAGKLWDMFASNTGDLVFTQLRRLSLVFHWQVRIRMRIQDGGDETDGPVPVPQNYMQAANLGRPRFPVLQELEVRRFSGNLPHFLSLFPCGQLRRLVLGGLKSELPASWDFSPFRSLQQLSVRYVDPIDSGDESYIEESLRRLFHTSPLSLQKLTVSLMSHISTIPLPVYAPLDTLLTSLSISGDVRVEEVVRVLENLSSLQRLMISDTIVDPLVSNAQLVGKFKGTTEADFGGVSTSLRVLEDEAGMTQRMVAKYRQLLFCLLPRLPNVYLLLVGLDCVKAVRKSIDTTLGAKVVPAPIDDRFRKLKVQPWKL</sequence>